<dbReference type="Proteomes" id="UP000249547">
    <property type="component" value="Unassembled WGS sequence"/>
</dbReference>
<evidence type="ECO:0000313" key="1">
    <source>
        <dbReference type="EMBL" id="RAJ08302.1"/>
    </source>
</evidence>
<dbReference type="RefSeq" id="WP_158538526.1">
    <property type="nucleotide sequence ID" value="NZ_QLLL01000002.1"/>
</dbReference>
<comment type="caution">
    <text evidence="1">The sequence shown here is derived from an EMBL/GenBank/DDBJ whole genome shotgun (WGS) entry which is preliminary data.</text>
</comment>
<sequence>MNKKMTPEMAVKILSEQGIAVTLEDAVAILEIIYRLAEITITEILDHEDC</sequence>
<dbReference type="EMBL" id="QLLL01000002">
    <property type="protein sequence ID" value="RAJ08302.1"/>
    <property type="molecule type" value="Genomic_DNA"/>
</dbReference>
<gene>
    <name evidence="1" type="ORF">LX64_00949</name>
</gene>
<dbReference type="OrthoDB" id="1375384at2"/>
<reference evidence="1 2" key="1">
    <citation type="submission" date="2018-06" db="EMBL/GenBank/DDBJ databases">
        <title>Genomic Encyclopedia of Archaeal and Bacterial Type Strains, Phase II (KMG-II): from individual species to whole genera.</title>
        <authorList>
            <person name="Goeker M."/>
        </authorList>
    </citation>
    <scope>NUCLEOTIDE SEQUENCE [LARGE SCALE GENOMIC DNA]</scope>
    <source>
        <strain evidence="1 2">DSM 23857</strain>
    </source>
</reference>
<dbReference type="AlphaFoldDB" id="A0A327QXE4"/>
<accession>A0A327QXE4</accession>
<proteinExistence type="predicted"/>
<name>A0A327QXE4_9BACT</name>
<organism evidence="1 2">
    <name type="scientific">Chitinophaga skermanii</name>
    <dbReference type="NCBI Taxonomy" id="331697"/>
    <lineage>
        <taxon>Bacteria</taxon>
        <taxon>Pseudomonadati</taxon>
        <taxon>Bacteroidota</taxon>
        <taxon>Chitinophagia</taxon>
        <taxon>Chitinophagales</taxon>
        <taxon>Chitinophagaceae</taxon>
        <taxon>Chitinophaga</taxon>
    </lineage>
</organism>
<keyword evidence="2" id="KW-1185">Reference proteome</keyword>
<protein>
    <submittedName>
        <fullName evidence="1">Uncharacterized protein</fullName>
    </submittedName>
</protein>
<evidence type="ECO:0000313" key="2">
    <source>
        <dbReference type="Proteomes" id="UP000249547"/>
    </source>
</evidence>